<evidence type="ECO:0000313" key="2">
    <source>
        <dbReference type="Proteomes" id="UP001497453"/>
    </source>
</evidence>
<accession>A0ABP1DVR7</accession>
<dbReference type="Gene3D" id="3.40.50.300">
    <property type="entry name" value="P-loop containing nucleotide triphosphate hydrolases"/>
    <property type="match status" value="1"/>
</dbReference>
<keyword evidence="2" id="KW-1185">Reference proteome</keyword>
<organism evidence="1 2">
    <name type="scientific">Somion occarium</name>
    <dbReference type="NCBI Taxonomy" id="3059160"/>
    <lineage>
        <taxon>Eukaryota</taxon>
        <taxon>Fungi</taxon>
        <taxon>Dikarya</taxon>
        <taxon>Basidiomycota</taxon>
        <taxon>Agaricomycotina</taxon>
        <taxon>Agaricomycetes</taxon>
        <taxon>Polyporales</taxon>
        <taxon>Cerrenaceae</taxon>
        <taxon>Somion</taxon>
    </lineage>
</organism>
<dbReference type="InterPro" id="IPR027417">
    <property type="entry name" value="P-loop_NTPase"/>
</dbReference>
<sequence length="461" mass="51564">MAKLALHIYRNLGLNCSGVGLSTVHPNCRTKPWNASELVLRKLYSTVDKNKVDVLWYGNNSDTASRDACLRAWISARVAENALPEVRSAKKVDTNILQHRFLDCLGRLVVTIDLLNAAKPTTIENEFDSVEMGDGQQLILQNSRFKTRVRRSNQTSVIMNSSHGGDIVGRAIYAHGRSTNIQVLQGRFRRDVGSVRVVGRDDATFPEVAREQFLLQLLQGKGPPILPVRTDTVEVHPAFSMLNMCQCSVAAAMISPSESLVITHGPPGTGKTTTIAAAVKYWSLQRSPVWIVARSNVAVRNIARSLVSNNVSDFKLIVSKEFYLEWHEDLYARVANHLIRSDDLFSDSVTFERRFNGSRVVLCTLSMLSNPALDEIGVFDLIPVDRLVVDEASQVDTFDFMHLFHKFKRLRKVCFFGDPEQLPPFGQEIAPEMRSIFDIKHLQTTNCLLSQYSVSITSCIG</sequence>
<dbReference type="CDD" id="cd17934">
    <property type="entry name" value="DEXXQc_Upf1-like"/>
    <property type="match status" value="1"/>
</dbReference>
<dbReference type="SUPFAM" id="SSF52540">
    <property type="entry name" value="P-loop containing nucleoside triphosphate hydrolases"/>
    <property type="match status" value="1"/>
</dbReference>
<evidence type="ECO:0000313" key="1">
    <source>
        <dbReference type="EMBL" id="CAL1711902.1"/>
    </source>
</evidence>
<reference evidence="2" key="1">
    <citation type="submission" date="2024-04" db="EMBL/GenBank/DDBJ databases">
        <authorList>
            <person name="Shaw F."/>
            <person name="Minotto A."/>
        </authorList>
    </citation>
    <scope>NUCLEOTIDE SEQUENCE [LARGE SCALE GENOMIC DNA]</scope>
</reference>
<dbReference type="InterPro" id="IPR050534">
    <property type="entry name" value="Coronavir_polyprotein_1ab"/>
</dbReference>
<dbReference type="Proteomes" id="UP001497453">
    <property type="component" value="Chromosome 6"/>
</dbReference>
<dbReference type="PANTHER" id="PTHR43788:SF8">
    <property type="entry name" value="DNA-BINDING PROTEIN SMUBP-2"/>
    <property type="match status" value="1"/>
</dbReference>
<dbReference type="EMBL" id="OZ037949">
    <property type="protein sequence ID" value="CAL1711902.1"/>
    <property type="molecule type" value="Genomic_DNA"/>
</dbReference>
<dbReference type="Pfam" id="PF13604">
    <property type="entry name" value="AAA_30"/>
    <property type="match status" value="1"/>
</dbReference>
<protein>
    <recommendedName>
        <fullName evidence="3">DNA2/NAM7 helicase helicase domain-containing protein</fullName>
    </recommendedName>
</protein>
<dbReference type="PANTHER" id="PTHR43788">
    <property type="entry name" value="DNA2/NAM7 HELICASE FAMILY MEMBER"/>
    <property type="match status" value="1"/>
</dbReference>
<proteinExistence type="predicted"/>
<gene>
    <name evidence="1" type="ORF">GFSPODELE1_LOCUS8555</name>
</gene>
<evidence type="ECO:0008006" key="3">
    <source>
        <dbReference type="Google" id="ProtNLM"/>
    </source>
</evidence>
<name>A0ABP1DVR7_9APHY</name>